<dbReference type="EMBL" id="MU857642">
    <property type="protein sequence ID" value="KAK4248146.1"/>
    <property type="molecule type" value="Genomic_DNA"/>
</dbReference>
<gene>
    <name evidence="3" type="ORF">C7999DRAFT_31461</name>
</gene>
<feature type="compositionally biased region" description="Polar residues" evidence="1">
    <location>
        <begin position="18"/>
        <end position="29"/>
    </location>
</feature>
<evidence type="ECO:0000256" key="1">
    <source>
        <dbReference type="SAM" id="MobiDB-lite"/>
    </source>
</evidence>
<evidence type="ECO:0000313" key="4">
    <source>
        <dbReference type="Proteomes" id="UP001303647"/>
    </source>
</evidence>
<sequence>MELSSPNPNDLARPPYVQISQVDISSDPVQQRDDVRSDHEAGGPAADQLNQIQKPYAHVSQADADSHPSMELKDSHSSPGTTEDSHQLPESRNAKGQPVLLDNGARFWDSSIHLLPLALTALLIAMNIQRWYWIHEEDMYKLWESPDTILSLFQFAAKVHELLVIASLGALTLKLFKRHLVGSRIPLGLLTGAYRVGDIPYIFSSSFHGAAWGSYWFLALVIFINTMLATLVGPSSAILMVPDLDWYPLPGAFNNIQEPRVYYNSPPNETWPRVVSAALLDQNDQLKGCDGLAGWYAYWCPAASYFDLRSWVGERANAKLDGDLTSQDPTGRVRRQLLSKESWNHQSLILTTVSLPPLVTFGRLLGFIEDASVDAQWNETKGIGTIADTPKFQLRTTGESTIFQPLVQTQCEVYDQAQLSNRSLPFYPTDGLDCLGDADCEDILNTNWVVEHSTNVSYDRPMFAYSTSTDTQKSALLASAALPYRNGSELGTYIVACSIIAHWMPASLSISPSESDFVESNVTDLVSREFSLKSPSEYFDVADNEVRPLINMTSDWLRYLFPRMNITLPDGTIEEESQMRGIFSPLIGNFSTGNGSVLIFNPATYRDQGLLTVYNSMKRTREVVQKIYGAVVTEGLARVASRSENWLVRSSNATVVVTANIRTELDNSDVVYDWSNGTLRIDGFESEDQSIKSPQEFLDHLAPMTRIDLEATRYGWGSGKVGWTMSFALAIMYAYFAIIATYFIYAALWPRLRHKELPYTIVSWGDMVDLVMLAWNSKPSESPRLKSSVQFRKAWPRPWKIEIGIRADATGRAQLTTTETGVEKLRRKVPYH</sequence>
<feature type="transmembrane region" description="Helical" evidence="2">
    <location>
        <begin position="152"/>
        <end position="173"/>
    </location>
</feature>
<proteinExistence type="predicted"/>
<keyword evidence="2" id="KW-0472">Membrane</keyword>
<reference evidence="3" key="2">
    <citation type="submission" date="2023-05" db="EMBL/GenBank/DDBJ databases">
        <authorList>
            <consortium name="Lawrence Berkeley National Laboratory"/>
            <person name="Steindorff A."/>
            <person name="Hensen N."/>
            <person name="Bonometti L."/>
            <person name="Westerberg I."/>
            <person name="Brannstrom I.O."/>
            <person name="Guillou S."/>
            <person name="Cros-Aarteil S."/>
            <person name="Calhoun S."/>
            <person name="Haridas S."/>
            <person name="Kuo A."/>
            <person name="Mondo S."/>
            <person name="Pangilinan J."/>
            <person name="Riley R."/>
            <person name="Labutti K."/>
            <person name="Andreopoulos B."/>
            <person name="Lipzen A."/>
            <person name="Chen C."/>
            <person name="Yanf M."/>
            <person name="Daum C."/>
            <person name="Ng V."/>
            <person name="Clum A."/>
            <person name="Ohm R."/>
            <person name="Martin F."/>
            <person name="Silar P."/>
            <person name="Natvig D."/>
            <person name="Lalanne C."/>
            <person name="Gautier V."/>
            <person name="Ament-Velasquez S.L."/>
            <person name="Kruys A."/>
            <person name="Hutchinson M.I."/>
            <person name="Powell A.J."/>
            <person name="Barry K."/>
            <person name="Miller A.N."/>
            <person name="Grigoriev I.V."/>
            <person name="Debuchy R."/>
            <person name="Gladieux P."/>
            <person name="Thoren M.H."/>
            <person name="Johannesson H."/>
        </authorList>
    </citation>
    <scope>NUCLEOTIDE SEQUENCE</scope>
    <source>
        <strain evidence="3">CBS 359.72</strain>
    </source>
</reference>
<keyword evidence="2" id="KW-1133">Transmembrane helix</keyword>
<keyword evidence="4" id="KW-1185">Reference proteome</keyword>
<dbReference type="AlphaFoldDB" id="A0AAN7HFV3"/>
<accession>A0AAN7HFV3</accession>
<evidence type="ECO:0000256" key="2">
    <source>
        <dbReference type="SAM" id="Phobius"/>
    </source>
</evidence>
<feature type="compositionally biased region" description="Basic and acidic residues" evidence="1">
    <location>
        <begin position="30"/>
        <end position="41"/>
    </location>
</feature>
<protein>
    <submittedName>
        <fullName evidence="3">Uncharacterized protein</fullName>
    </submittedName>
</protein>
<dbReference type="Proteomes" id="UP001303647">
    <property type="component" value="Unassembled WGS sequence"/>
</dbReference>
<feature type="region of interest" description="Disordered" evidence="1">
    <location>
        <begin position="1"/>
        <end position="95"/>
    </location>
</feature>
<feature type="compositionally biased region" description="Basic and acidic residues" evidence="1">
    <location>
        <begin position="64"/>
        <end position="76"/>
    </location>
</feature>
<reference evidence="3" key="1">
    <citation type="journal article" date="2023" name="Mol. Phylogenet. Evol.">
        <title>Genome-scale phylogeny and comparative genomics of the fungal order Sordariales.</title>
        <authorList>
            <person name="Hensen N."/>
            <person name="Bonometti L."/>
            <person name="Westerberg I."/>
            <person name="Brannstrom I.O."/>
            <person name="Guillou S."/>
            <person name="Cros-Aarteil S."/>
            <person name="Calhoun S."/>
            <person name="Haridas S."/>
            <person name="Kuo A."/>
            <person name="Mondo S."/>
            <person name="Pangilinan J."/>
            <person name="Riley R."/>
            <person name="LaButti K."/>
            <person name="Andreopoulos B."/>
            <person name="Lipzen A."/>
            <person name="Chen C."/>
            <person name="Yan M."/>
            <person name="Daum C."/>
            <person name="Ng V."/>
            <person name="Clum A."/>
            <person name="Steindorff A."/>
            <person name="Ohm R.A."/>
            <person name="Martin F."/>
            <person name="Silar P."/>
            <person name="Natvig D.O."/>
            <person name="Lalanne C."/>
            <person name="Gautier V."/>
            <person name="Ament-Velasquez S.L."/>
            <person name="Kruys A."/>
            <person name="Hutchinson M.I."/>
            <person name="Powell A.J."/>
            <person name="Barry K."/>
            <person name="Miller A.N."/>
            <person name="Grigoriev I.V."/>
            <person name="Debuchy R."/>
            <person name="Gladieux P."/>
            <person name="Hiltunen Thoren M."/>
            <person name="Johannesson H."/>
        </authorList>
    </citation>
    <scope>NUCLEOTIDE SEQUENCE</scope>
    <source>
        <strain evidence="3">CBS 359.72</strain>
    </source>
</reference>
<feature type="transmembrane region" description="Helical" evidence="2">
    <location>
        <begin position="723"/>
        <end position="745"/>
    </location>
</feature>
<name>A0AAN7HFV3_9PEZI</name>
<comment type="caution">
    <text evidence="3">The sequence shown here is derived from an EMBL/GenBank/DDBJ whole genome shotgun (WGS) entry which is preliminary data.</text>
</comment>
<feature type="transmembrane region" description="Helical" evidence="2">
    <location>
        <begin position="215"/>
        <end position="241"/>
    </location>
</feature>
<feature type="compositionally biased region" description="Basic and acidic residues" evidence="1">
    <location>
        <begin position="83"/>
        <end position="93"/>
    </location>
</feature>
<feature type="transmembrane region" description="Helical" evidence="2">
    <location>
        <begin position="114"/>
        <end position="132"/>
    </location>
</feature>
<keyword evidence="2" id="KW-0812">Transmembrane</keyword>
<evidence type="ECO:0000313" key="3">
    <source>
        <dbReference type="EMBL" id="KAK4248146.1"/>
    </source>
</evidence>
<organism evidence="3 4">
    <name type="scientific">Corynascus novoguineensis</name>
    <dbReference type="NCBI Taxonomy" id="1126955"/>
    <lineage>
        <taxon>Eukaryota</taxon>
        <taxon>Fungi</taxon>
        <taxon>Dikarya</taxon>
        <taxon>Ascomycota</taxon>
        <taxon>Pezizomycotina</taxon>
        <taxon>Sordariomycetes</taxon>
        <taxon>Sordariomycetidae</taxon>
        <taxon>Sordariales</taxon>
        <taxon>Chaetomiaceae</taxon>
        <taxon>Corynascus</taxon>
    </lineage>
</organism>